<feature type="domain" description="Calcineurin-like phosphoesterase" evidence="1">
    <location>
        <begin position="51"/>
        <end position="218"/>
    </location>
</feature>
<organism evidence="2 3">
    <name type="scientific">Robinsoniella peoriensis</name>
    <dbReference type="NCBI Taxonomy" id="180332"/>
    <lineage>
        <taxon>Bacteria</taxon>
        <taxon>Bacillati</taxon>
        <taxon>Bacillota</taxon>
        <taxon>Clostridia</taxon>
        <taxon>Lachnospirales</taxon>
        <taxon>Lachnospiraceae</taxon>
        <taxon>Robinsoniella</taxon>
    </lineage>
</organism>
<dbReference type="OrthoDB" id="9780884at2"/>
<dbReference type="Proteomes" id="UP000306509">
    <property type="component" value="Unassembled WGS sequence"/>
</dbReference>
<accession>A0A4U8Q981</accession>
<dbReference type="Pfam" id="PF00149">
    <property type="entry name" value="Metallophos"/>
    <property type="match status" value="1"/>
</dbReference>
<dbReference type="CDD" id="cd07385">
    <property type="entry name" value="MPP_YkuE_C"/>
    <property type="match status" value="1"/>
</dbReference>
<evidence type="ECO:0000259" key="1">
    <source>
        <dbReference type="Pfam" id="PF00149"/>
    </source>
</evidence>
<keyword evidence="2" id="KW-0378">Hydrolase</keyword>
<dbReference type="InterPro" id="IPR051158">
    <property type="entry name" value="Metallophosphoesterase_sf"/>
</dbReference>
<dbReference type="PANTHER" id="PTHR31302">
    <property type="entry name" value="TRANSMEMBRANE PROTEIN WITH METALLOPHOSPHOESTERASE DOMAIN-RELATED"/>
    <property type="match status" value="1"/>
</dbReference>
<comment type="caution">
    <text evidence="2">The sequence shown here is derived from an EMBL/GenBank/DDBJ whole genome shotgun (WGS) entry which is preliminary data.</text>
</comment>
<dbReference type="Gene3D" id="3.60.21.10">
    <property type="match status" value="1"/>
</dbReference>
<evidence type="ECO:0000313" key="2">
    <source>
        <dbReference type="EMBL" id="TLD01550.1"/>
    </source>
</evidence>
<proteinExistence type="predicted"/>
<dbReference type="InterPro" id="IPR004843">
    <property type="entry name" value="Calcineurin-like_PHP"/>
</dbReference>
<evidence type="ECO:0000313" key="3">
    <source>
        <dbReference type="Proteomes" id="UP000306509"/>
    </source>
</evidence>
<keyword evidence="3" id="KW-1185">Reference proteome</keyword>
<gene>
    <name evidence="2" type="ORF">DSM106044_01529</name>
</gene>
<reference evidence="2 3" key="1">
    <citation type="journal article" date="2019" name="Anaerobe">
        <title>Detection of Robinsoniella peoriensis in multiple bone samples of a trauma patient.</title>
        <authorList>
            <person name="Schrottner P."/>
            <person name="Hartwich K."/>
            <person name="Bunk B."/>
            <person name="Schober I."/>
            <person name="Helbig S."/>
            <person name="Rudolph W.W."/>
            <person name="Gunzer F."/>
        </authorList>
    </citation>
    <scope>NUCLEOTIDE SEQUENCE [LARGE SCALE GENOMIC DNA]</scope>
    <source>
        <strain evidence="2 3">DSM 106044</strain>
    </source>
</reference>
<protein>
    <submittedName>
        <fullName evidence="2">Putative metallophosphoesterase</fullName>
        <ecNumber evidence="2">3.1.-.-</ecNumber>
    </submittedName>
</protein>
<dbReference type="PANTHER" id="PTHR31302:SF25">
    <property type="entry name" value="PHOSPHOESTERASE"/>
    <property type="match status" value="1"/>
</dbReference>
<dbReference type="GO" id="GO:0009245">
    <property type="term" value="P:lipid A biosynthetic process"/>
    <property type="evidence" value="ECO:0007669"/>
    <property type="project" value="TreeGrafter"/>
</dbReference>
<dbReference type="AlphaFoldDB" id="A0A4U8Q981"/>
<sequence length="278" mass="30748">MKILKRTLIFMLCLFLTAALLAGYAFKIEPFMVFTHYYDLNAPDRKITQVIRVVQLSDIQVNASYTENKLEELVDKVNDLSPDVIVFTGDLFDNFSKYKAVDAVTSALSALNASYGKYAVWGNRDYGGGASRVYADIMSNSGFTLLKNEGITVTTTKGHELFIGGLDDALLGFPDISTTLRYMEDDPDYRIILLHEPDIADRFEAGSANLLLAGHSHGGQVKLPFIKSPVTSLAEKYTSGFYDIDNNMKLYVNTGIGTSHIPARFMVPPEIAVFNIGL</sequence>
<dbReference type="RefSeq" id="WP_027295943.1">
    <property type="nucleotide sequence ID" value="NZ_CABMJZ010000019.1"/>
</dbReference>
<dbReference type="GO" id="GO:0008758">
    <property type="term" value="F:UDP-2,3-diacylglucosamine hydrolase activity"/>
    <property type="evidence" value="ECO:0007669"/>
    <property type="project" value="TreeGrafter"/>
</dbReference>
<dbReference type="STRING" id="180332.GCA_000797495_04756"/>
<dbReference type="EC" id="3.1.-.-" evidence="2"/>
<dbReference type="GO" id="GO:0016020">
    <property type="term" value="C:membrane"/>
    <property type="evidence" value="ECO:0007669"/>
    <property type="project" value="GOC"/>
</dbReference>
<dbReference type="SUPFAM" id="SSF56300">
    <property type="entry name" value="Metallo-dependent phosphatases"/>
    <property type="match status" value="1"/>
</dbReference>
<dbReference type="InterPro" id="IPR029052">
    <property type="entry name" value="Metallo-depent_PP-like"/>
</dbReference>
<dbReference type="EMBL" id="QGQD01000036">
    <property type="protein sequence ID" value="TLD01550.1"/>
    <property type="molecule type" value="Genomic_DNA"/>
</dbReference>
<name>A0A4U8Q981_9FIRM</name>